<keyword evidence="4" id="KW-1185">Reference proteome</keyword>
<dbReference type="AlphaFoldDB" id="A0A1I5H459"/>
<sequence>MEKILERLKDAKTIGIVGHVRPDGDCIGSCMALSLYLKHNLPEDRIIDVFLEPIPNKFLLWKEAALVKQTNDSHIIYDYFIALDAGSKDRLGFAEVYFNEAKTKINIDHHISNTGFGDINLIVDNASSTCEVLFNLFDEDKIDLEVAKALYLGLIHDTGVFKHSNTREKTMNIAGKLIAKGVPFSKMIDETFYQKDYLQNRILGKCLLESKLFLDGKCIVSSLEKDTLSSYGVSPADLDGIIDQLRITKGVEVAVFLYETGHQEFKVSLRANGDVNVSKIAVLFGGGGHVKAAGCTMEGSVSDIINHLTNLIEEQLIK</sequence>
<dbReference type="PANTHER" id="PTHR47618">
    <property type="entry name" value="BIFUNCTIONAL OLIGORIBONUCLEASE AND PAP PHOSPHATASE NRNA"/>
    <property type="match status" value="1"/>
</dbReference>
<feature type="domain" description="DHHA1" evidence="2">
    <location>
        <begin position="216"/>
        <end position="312"/>
    </location>
</feature>
<dbReference type="Gene3D" id="3.90.1640.10">
    <property type="entry name" value="inorganic pyrophosphatase (n-terminal core)"/>
    <property type="match status" value="1"/>
</dbReference>
<dbReference type="Proteomes" id="UP000198806">
    <property type="component" value="Unassembled WGS sequence"/>
</dbReference>
<dbReference type="InterPro" id="IPR038763">
    <property type="entry name" value="DHH_sf"/>
</dbReference>
<gene>
    <name evidence="3" type="ORF">SAMN04489757_12549</name>
</gene>
<dbReference type="Pfam" id="PF02272">
    <property type="entry name" value="DHHA1"/>
    <property type="match status" value="1"/>
</dbReference>
<dbReference type="OrthoDB" id="9803668at2"/>
<feature type="domain" description="DDH" evidence="1">
    <location>
        <begin position="14"/>
        <end position="153"/>
    </location>
</feature>
<organism evidence="3 4">
    <name type="scientific">Anaerocolumna aminovalerica</name>
    <dbReference type="NCBI Taxonomy" id="1527"/>
    <lineage>
        <taxon>Bacteria</taxon>
        <taxon>Bacillati</taxon>
        <taxon>Bacillota</taxon>
        <taxon>Clostridia</taxon>
        <taxon>Lachnospirales</taxon>
        <taxon>Lachnospiraceae</taxon>
        <taxon>Anaerocolumna</taxon>
    </lineage>
</organism>
<dbReference type="RefSeq" id="WP_091687463.1">
    <property type="nucleotide sequence ID" value="NZ_BAABFM010000082.1"/>
</dbReference>
<dbReference type="PANTHER" id="PTHR47618:SF1">
    <property type="entry name" value="BIFUNCTIONAL OLIGORIBONUCLEASE AND PAP PHOSPHATASE NRNA"/>
    <property type="match status" value="1"/>
</dbReference>
<dbReference type="SUPFAM" id="SSF64182">
    <property type="entry name" value="DHH phosphoesterases"/>
    <property type="match status" value="1"/>
</dbReference>
<proteinExistence type="predicted"/>
<evidence type="ECO:0000313" key="4">
    <source>
        <dbReference type="Proteomes" id="UP000198806"/>
    </source>
</evidence>
<dbReference type="InterPro" id="IPR001667">
    <property type="entry name" value="DDH_dom"/>
</dbReference>
<name>A0A1I5H459_9FIRM</name>
<protein>
    <submittedName>
        <fullName evidence="3">Phosphoesterase RecJ domain-containing protein</fullName>
    </submittedName>
</protein>
<accession>A0A1I5H459</accession>
<evidence type="ECO:0000259" key="2">
    <source>
        <dbReference type="Pfam" id="PF02272"/>
    </source>
</evidence>
<evidence type="ECO:0000313" key="3">
    <source>
        <dbReference type="EMBL" id="SFO42987.1"/>
    </source>
</evidence>
<evidence type="ECO:0000259" key="1">
    <source>
        <dbReference type="Pfam" id="PF01368"/>
    </source>
</evidence>
<dbReference type="InterPro" id="IPR003156">
    <property type="entry name" value="DHHA1_dom"/>
</dbReference>
<dbReference type="EMBL" id="FOWD01000025">
    <property type="protein sequence ID" value="SFO42987.1"/>
    <property type="molecule type" value="Genomic_DNA"/>
</dbReference>
<dbReference type="GO" id="GO:0003676">
    <property type="term" value="F:nucleic acid binding"/>
    <property type="evidence" value="ECO:0007669"/>
    <property type="project" value="InterPro"/>
</dbReference>
<dbReference type="Gene3D" id="3.10.310.30">
    <property type="match status" value="1"/>
</dbReference>
<reference evidence="3 4" key="1">
    <citation type="submission" date="2016-10" db="EMBL/GenBank/DDBJ databases">
        <authorList>
            <person name="de Groot N.N."/>
        </authorList>
    </citation>
    <scope>NUCLEOTIDE SEQUENCE [LARGE SCALE GENOMIC DNA]</scope>
    <source>
        <strain evidence="3 4">DSM 1283</strain>
    </source>
</reference>
<dbReference type="InterPro" id="IPR051319">
    <property type="entry name" value="Oligoribo/pAp-PDE_c-di-AMP_PDE"/>
</dbReference>
<dbReference type="Pfam" id="PF01368">
    <property type="entry name" value="DHH"/>
    <property type="match status" value="1"/>
</dbReference>
<dbReference type="STRING" id="1527.SAMN04489757_12549"/>